<proteinExistence type="predicted"/>
<evidence type="ECO:0000313" key="3">
    <source>
        <dbReference type="Proteomes" id="UP000563906"/>
    </source>
</evidence>
<keyword evidence="1" id="KW-1133">Transmembrane helix</keyword>
<comment type="caution">
    <text evidence="2">The sequence shown here is derived from an EMBL/GenBank/DDBJ whole genome shotgun (WGS) entry which is preliminary data.</text>
</comment>
<dbReference type="AlphaFoldDB" id="A0A839AMW2"/>
<keyword evidence="1" id="KW-0472">Membrane</keyword>
<gene>
    <name evidence="2" type="ORF">H3Z83_03115</name>
</gene>
<dbReference type="RefSeq" id="WP_182124013.1">
    <property type="nucleotide sequence ID" value="NZ_JACGLS010000001.1"/>
</dbReference>
<reference evidence="2 3" key="1">
    <citation type="submission" date="2020-07" db="EMBL/GenBank/DDBJ databases">
        <title>Bacterium isolated from marine sediment.</title>
        <authorList>
            <person name="Shang D."/>
            <person name="Du Z.-J."/>
        </authorList>
    </citation>
    <scope>NUCLEOTIDE SEQUENCE [LARGE SCALE GENOMIC DNA]</scope>
    <source>
        <strain evidence="2 3">S7007</strain>
    </source>
</reference>
<sequence>MKKALPYIYITIGTLIIVGTFLQFFKDHESYRILFNFNTENKYIFLIVRGLFAGWFLADGINKLKQNKEN</sequence>
<feature type="transmembrane region" description="Helical" evidence="1">
    <location>
        <begin position="44"/>
        <end position="61"/>
    </location>
</feature>
<keyword evidence="1" id="KW-0812">Transmembrane</keyword>
<feature type="transmembrane region" description="Helical" evidence="1">
    <location>
        <begin position="7"/>
        <end position="24"/>
    </location>
</feature>
<keyword evidence="3" id="KW-1185">Reference proteome</keyword>
<organism evidence="2 3">
    <name type="scientific">Tenacibaculum pelagium</name>
    <dbReference type="NCBI Taxonomy" id="2759527"/>
    <lineage>
        <taxon>Bacteria</taxon>
        <taxon>Pseudomonadati</taxon>
        <taxon>Bacteroidota</taxon>
        <taxon>Flavobacteriia</taxon>
        <taxon>Flavobacteriales</taxon>
        <taxon>Flavobacteriaceae</taxon>
        <taxon>Tenacibaculum</taxon>
    </lineage>
</organism>
<evidence type="ECO:0000313" key="2">
    <source>
        <dbReference type="EMBL" id="MBA6155514.1"/>
    </source>
</evidence>
<accession>A0A839AMW2</accession>
<dbReference type="Proteomes" id="UP000563906">
    <property type="component" value="Unassembled WGS sequence"/>
</dbReference>
<name>A0A839AMW2_9FLAO</name>
<evidence type="ECO:0000256" key="1">
    <source>
        <dbReference type="SAM" id="Phobius"/>
    </source>
</evidence>
<dbReference type="EMBL" id="JACGLS010000001">
    <property type="protein sequence ID" value="MBA6155514.1"/>
    <property type="molecule type" value="Genomic_DNA"/>
</dbReference>
<protein>
    <submittedName>
        <fullName evidence="2">Uncharacterized protein</fullName>
    </submittedName>
</protein>